<dbReference type="SMART" id="SM00298">
    <property type="entry name" value="CHROMO"/>
    <property type="match status" value="1"/>
</dbReference>
<feature type="region of interest" description="Disordered" evidence="3">
    <location>
        <begin position="133"/>
        <end position="159"/>
    </location>
</feature>
<dbReference type="CDD" id="cd00024">
    <property type="entry name" value="CD_CSD"/>
    <property type="match status" value="1"/>
</dbReference>
<feature type="domain" description="Chromo" evidence="4">
    <location>
        <begin position="70"/>
        <end position="129"/>
    </location>
</feature>
<dbReference type="EMBL" id="QKYT01000052">
    <property type="protein sequence ID" value="RIA95978.1"/>
    <property type="molecule type" value="Genomic_DNA"/>
</dbReference>
<keyword evidence="6" id="KW-1185">Reference proteome</keyword>
<dbReference type="InterPro" id="IPR016197">
    <property type="entry name" value="Chromo-like_dom_sf"/>
</dbReference>
<dbReference type="Pfam" id="PF01393">
    <property type="entry name" value="Chromo_shadow"/>
    <property type="match status" value="1"/>
</dbReference>
<evidence type="ECO:0000313" key="6">
    <source>
        <dbReference type="Proteomes" id="UP000265703"/>
    </source>
</evidence>
<dbReference type="PANTHER" id="PTHR22812">
    <property type="entry name" value="CHROMOBOX PROTEIN"/>
    <property type="match status" value="1"/>
</dbReference>
<dbReference type="InterPro" id="IPR051219">
    <property type="entry name" value="Heterochromatin_chromo-domain"/>
</dbReference>
<dbReference type="Pfam" id="PF00385">
    <property type="entry name" value="Chromo"/>
    <property type="match status" value="1"/>
</dbReference>
<accession>A0A397TCQ7</accession>
<evidence type="ECO:0000256" key="3">
    <source>
        <dbReference type="SAM" id="MobiDB-lite"/>
    </source>
</evidence>
<feature type="compositionally biased region" description="Basic and acidic residues" evidence="3">
    <location>
        <begin position="133"/>
        <end position="153"/>
    </location>
</feature>
<dbReference type="STRING" id="658196.A0A397TCQ7"/>
<dbReference type="PRINTS" id="PR00504">
    <property type="entry name" value="CHROMODOMAIN"/>
</dbReference>
<dbReference type="AlphaFoldDB" id="A0A397TCQ7"/>
<dbReference type="OrthoDB" id="433924at2759"/>
<comment type="subcellular location">
    <subcellularLocation>
        <location evidence="1">Nucleus</location>
    </subcellularLocation>
</comment>
<dbReference type="GO" id="GO:0000792">
    <property type="term" value="C:heterochromatin"/>
    <property type="evidence" value="ECO:0007669"/>
    <property type="project" value="UniProtKB-ARBA"/>
</dbReference>
<dbReference type="PROSITE" id="PS00598">
    <property type="entry name" value="CHROMO_1"/>
    <property type="match status" value="1"/>
</dbReference>
<organism evidence="5 6">
    <name type="scientific">Glomus cerebriforme</name>
    <dbReference type="NCBI Taxonomy" id="658196"/>
    <lineage>
        <taxon>Eukaryota</taxon>
        <taxon>Fungi</taxon>
        <taxon>Fungi incertae sedis</taxon>
        <taxon>Mucoromycota</taxon>
        <taxon>Glomeromycotina</taxon>
        <taxon>Glomeromycetes</taxon>
        <taxon>Glomerales</taxon>
        <taxon>Glomeraceae</taxon>
        <taxon>Glomus</taxon>
    </lineage>
</organism>
<dbReference type="InterPro" id="IPR017984">
    <property type="entry name" value="Chromo_dom_subgr"/>
</dbReference>
<sequence>MSGIPDNIRVPVHQFFKMAIDDNPASFGNVEIERDEDINYLDYIEQNTDKEILIQEVEQDIIDNESAKEYNVEKILDHKFNKEGKLQYLLKWEGWSSKYNTWENQENVFADKLIKKYWKKKESIIPSLEEKIEGSTNDRSRNDEKLSSPHFLDRSSLPKQTRNRSLKRINCDIDVNEDIISSSTHNITAEINRRARSEQEVATTSKSTVTQTQLYPPPMFLQRIKPSLMKEFFDPEIRDPKESLDWDEDSISIEFLELDDQGRIVGYLNWKSGNRSRHFLDELHAKCPRKMLEFYKKNIHFELENETKDYKTLKKFRSTRRTTTRWNNDLDIV</sequence>
<dbReference type="Proteomes" id="UP000265703">
    <property type="component" value="Unassembled WGS sequence"/>
</dbReference>
<evidence type="ECO:0000256" key="2">
    <source>
        <dbReference type="ARBA" id="ARBA00023242"/>
    </source>
</evidence>
<keyword evidence="2" id="KW-0539">Nucleus</keyword>
<evidence type="ECO:0000313" key="5">
    <source>
        <dbReference type="EMBL" id="RIA95978.1"/>
    </source>
</evidence>
<gene>
    <name evidence="5" type="ORF">C1645_733603</name>
</gene>
<evidence type="ECO:0000256" key="1">
    <source>
        <dbReference type="ARBA" id="ARBA00004123"/>
    </source>
</evidence>
<dbReference type="SUPFAM" id="SSF54160">
    <property type="entry name" value="Chromo domain-like"/>
    <property type="match status" value="2"/>
</dbReference>
<dbReference type="GO" id="GO:0005634">
    <property type="term" value="C:nucleus"/>
    <property type="evidence" value="ECO:0007669"/>
    <property type="project" value="UniProtKB-SubCell"/>
</dbReference>
<name>A0A397TCQ7_9GLOM</name>
<dbReference type="PROSITE" id="PS50013">
    <property type="entry name" value="CHROMO_2"/>
    <property type="match status" value="1"/>
</dbReference>
<dbReference type="InterPro" id="IPR008251">
    <property type="entry name" value="Chromo_shadow_dom"/>
</dbReference>
<dbReference type="Gene3D" id="2.40.50.40">
    <property type="match status" value="2"/>
</dbReference>
<dbReference type="InterPro" id="IPR000953">
    <property type="entry name" value="Chromo/chromo_shadow_dom"/>
</dbReference>
<evidence type="ECO:0000259" key="4">
    <source>
        <dbReference type="PROSITE" id="PS50013"/>
    </source>
</evidence>
<proteinExistence type="predicted"/>
<dbReference type="InterPro" id="IPR023780">
    <property type="entry name" value="Chromo_domain"/>
</dbReference>
<comment type="caution">
    <text evidence="5">The sequence shown here is derived from an EMBL/GenBank/DDBJ whole genome shotgun (WGS) entry which is preliminary data.</text>
</comment>
<dbReference type="InterPro" id="IPR023779">
    <property type="entry name" value="Chromodomain_CS"/>
</dbReference>
<protein>
    <recommendedName>
        <fullName evidence="4">Chromo domain-containing protein</fullName>
    </recommendedName>
</protein>
<reference evidence="5 6" key="1">
    <citation type="submission" date="2018-06" db="EMBL/GenBank/DDBJ databases">
        <title>Comparative genomics reveals the genomic features of Rhizophagus irregularis, R. cerebriforme, R. diaphanum and Gigaspora rosea, and their symbiotic lifestyle signature.</title>
        <authorList>
            <person name="Morin E."/>
            <person name="San Clemente H."/>
            <person name="Chen E.C.H."/>
            <person name="De La Providencia I."/>
            <person name="Hainaut M."/>
            <person name="Kuo A."/>
            <person name="Kohler A."/>
            <person name="Murat C."/>
            <person name="Tang N."/>
            <person name="Roy S."/>
            <person name="Loubradou J."/>
            <person name="Henrissat B."/>
            <person name="Grigoriev I.V."/>
            <person name="Corradi N."/>
            <person name="Roux C."/>
            <person name="Martin F.M."/>
        </authorList>
    </citation>
    <scope>NUCLEOTIDE SEQUENCE [LARGE SCALE GENOMIC DNA]</scope>
    <source>
        <strain evidence="5 6">DAOM 227022</strain>
    </source>
</reference>